<sequence length="261" mass="29399">EWEKVLQSGDPTKIALKARELTEAKSKVDTDFRFTVCDKLWSPMGVIGRDLIEASGTDPRNDTPTGRIVLQGSSPMVPLFMDCRKTMVGVIVETADLRYAFYTKSHAYEYDQGAWTGTVEMRGIWDILNYYVIWPSWWLPIQAQPFSHAIFIWALRTVIENMVAETSFRIQTGWMEFINNGLSLNTDVRTWFGAVLQGIKQHGLSPATFGKILRTPTFVSRTNPMTDGSPLAARTVGMETCGAVIKDITRPYGVDTAMTLW</sequence>
<reference evidence="2" key="1">
    <citation type="journal article" date="2016" name="Genome Announc.">
        <title>Draft Genome Sequences of Five Rapidly Growing Mycobacterium Species, M. thermoresistibile, M. fortuitum subsp. acetamidolyticum, M. canariasense, M. brisbanense, and M. novocastrense.</title>
        <authorList>
            <person name="Katahira K."/>
            <person name="Ogura Y."/>
            <person name="Gotoh Y."/>
            <person name="Hayashi T."/>
        </authorList>
    </citation>
    <scope>NUCLEOTIDE SEQUENCE [LARGE SCALE GENOMIC DNA]</scope>
    <source>
        <strain evidence="2">JCM15298</strain>
    </source>
</reference>
<keyword evidence="2" id="KW-1185">Reference proteome</keyword>
<evidence type="ECO:0000313" key="2">
    <source>
        <dbReference type="Proteomes" id="UP000069443"/>
    </source>
</evidence>
<dbReference type="AlphaFoldDB" id="A0A100WJ51"/>
<accession>A0A100WJ51</accession>
<protein>
    <submittedName>
        <fullName evidence="1">Gp16</fullName>
    </submittedName>
</protein>
<dbReference type="EMBL" id="BCSY01000104">
    <property type="protein sequence ID" value="GAS98783.1"/>
    <property type="molecule type" value="Genomic_DNA"/>
</dbReference>
<comment type="caution">
    <text evidence="1">The sequence shown here is derived from an EMBL/GenBank/DDBJ whole genome shotgun (WGS) entry which is preliminary data.</text>
</comment>
<feature type="non-terminal residue" evidence="1">
    <location>
        <position position="261"/>
    </location>
</feature>
<proteinExistence type="predicted"/>
<dbReference type="Proteomes" id="UP000069443">
    <property type="component" value="Unassembled WGS sequence"/>
</dbReference>
<reference evidence="2" key="2">
    <citation type="submission" date="2016-02" db="EMBL/GenBank/DDBJ databases">
        <title>Draft genome sequence of five rapidly growing Mycobacterium species.</title>
        <authorList>
            <person name="Katahira K."/>
            <person name="Gotou Y."/>
            <person name="Iida K."/>
            <person name="Ogura Y."/>
            <person name="Hayashi T."/>
        </authorList>
    </citation>
    <scope>NUCLEOTIDE SEQUENCE [LARGE SCALE GENOMIC DNA]</scope>
    <source>
        <strain evidence="2">JCM15298</strain>
    </source>
</reference>
<evidence type="ECO:0000313" key="1">
    <source>
        <dbReference type="EMBL" id="GAS98783.1"/>
    </source>
</evidence>
<organism evidence="1 2">
    <name type="scientific">Mycolicibacterium canariasense</name>
    <name type="common">Mycobacterium canariasense</name>
    <dbReference type="NCBI Taxonomy" id="228230"/>
    <lineage>
        <taxon>Bacteria</taxon>
        <taxon>Bacillati</taxon>
        <taxon>Actinomycetota</taxon>
        <taxon>Actinomycetes</taxon>
        <taxon>Mycobacteriales</taxon>
        <taxon>Mycobacteriaceae</taxon>
        <taxon>Mycolicibacterium</taxon>
    </lineage>
</organism>
<gene>
    <name evidence="1" type="ORF">RMCC_5748</name>
</gene>
<name>A0A100WJ51_MYCCR</name>
<feature type="non-terminal residue" evidence="1">
    <location>
        <position position="1"/>
    </location>
</feature>